<evidence type="ECO:0000259" key="1">
    <source>
        <dbReference type="Pfam" id="PF12682"/>
    </source>
</evidence>
<accession>A0A1H4B1S5</accession>
<dbReference type="InterPro" id="IPR029000">
    <property type="entry name" value="Cyclophilin-like_dom_sf"/>
</dbReference>
<dbReference type="SUPFAM" id="SSF52218">
    <property type="entry name" value="Flavoproteins"/>
    <property type="match status" value="1"/>
</dbReference>
<dbReference type="Gene3D" id="2.40.100.20">
    <property type="match status" value="1"/>
</dbReference>
<proteinExistence type="predicted"/>
<dbReference type="EMBL" id="FNRF01000002">
    <property type="protein sequence ID" value="SEA42145.1"/>
    <property type="molecule type" value="Genomic_DNA"/>
</dbReference>
<feature type="domain" description="Flavodoxin-like" evidence="1">
    <location>
        <begin position="33"/>
        <end position="195"/>
    </location>
</feature>
<sequence>MKQIFLFLTALLFTCCSSDIEMKAETTSANHGKTLVAYYSYTDNCRSIVTELTNQIEADVVEITPVDKSQKYEENGYAIGTALLNAIKANPNDASSYPAIDPVTVSLSDYQNIIVVTPLWWSQMAAIMQTYLFGAGSQMADKSFSMIVSSASSGISGVVSDAKRLVPEASWMGDALWINNSNRRNTASLIEEWLKTLNFTEGQTTTNKMYITIDGKTQSVTLVENAATHALFEKLQQAPVSITLNSSGGFEIWGPLGFSLPENDQQTTAQPGDVILYNGSNLCLFYGTNSWSYTRLGKIDGLSESELRTFLKAGESNIGVVLSLDNSAAIKEVKSNGSEDGTYYSVNGQRVQNPTHGIYIKNHKKVFL</sequence>
<dbReference type="RefSeq" id="WP_074760875.1">
    <property type="nucleotide sequence ID" value="NZ_FNRF01000002.1"/>
</dbReference>
<evidence type="ECO:0000313" key="3">
    <source>
        <dbReference type="EMBL" id="SEA42145.1"/>
    </source>
</evidence>
<dbReference type="InterPro" id="IPR041183">
    <property type="entry name" value="Cyclophilin-like"/>
</dbReference>
<dbReference type="Proteomes" id="UP000182257">
    <property type="component" value="Unassembled WGS sequence"/>
</dbReference>
<dbReference type="SUPFAM" id="SSF50891">
    <property type="entry name" value="Cyclophilin-like"/>
    <property type="match status" value="1"/>
</dbReference>
<gene>
    <name evidence="3" type="ORF">SAMN05216462_1484</name>
</gene>
<dbReference type="Pfam" id="PF12682">
    <property type="entry name" value="Flavodoxin_4"/>
    <property type="match status" value="1"/>
</dbReference>
<organism evidence="3 4">
    <name type="scientific">Xylanibacter ruminicola</name>
    <name type="common">Prevotella ruminicola</name>
    <dbReference type="NCBI Taxonomy" id="839"/>
    <lineage>
        <taxon>Bacteria</taxon>
        <taxon>Pseudomonadati</taxon>
        <taxon>Bacteroidota</taxon>
        <taxon>Bacteroidia</taxon>
        <taxon>Bacteroidales</taxon>
        <taxon>Prevotellaceae</taxon>
        <taxon>Xylanibacter</taxon>
    </lineage>
</organism>
<dbReference type="InterPro" id="IPR008254">
    <property type="entry name" value="Flavodoxin/NO_synth"/>
</dbReference>
<dbReference type="GO" id="GO:0010181">
    <property type="term" value="F:FMN binding"/>
    <property type="evidence" value="ECO:0007669"/>
    <property type="project" value="InterPro"/>
</dbReference>
<dbReference type="Pfam" id="PF18050">
    <property type="entry name" value="Cyclophil_like2"/>
    <property type="match status" value="1"/>
</dbReference>
<dbReference type="AlphaFoldDB" id="A0A1H4B1S5"/>
<dbReference type="InterPro" id="IPR029039">
    <property type="entry name" value="Flavoprotein-like_sf"/>
</dbReference>
<evidence type="ECO:0000259" key="2">
    <source>
        <dbReference type="Pfam" id="PF18050"/>
    </source>
</evidence>
<evidence type="ECO:0000313" key="4">
    <source>
        <dbReference type="Proteomes" id="UP000182257"/>
    </source>
</evidence>
<dbReference type="PANTHER" id="PTHR39201:SF1">
    <property type="entry name" value="FLAVODOXIN-LIKE DOMAIN-CONTAINING PROTEIN"/>
    <property type="match status" value="1"/>
</dbReference>
<dbReference type="Gene3D" id="3.40.50.360">
    <property type="match status" value="1"/>
</dbReference>
<name>A0A1H4B1S5_XYLRU</name>
<reference evidence="3 4" key="1">
    <citation type="submission" date="2016-10" db="EMBL/GenBank/DDBJ databases">
        <authorList>
            <person name="de Groot N.N."/>
        </authorList>
    </citation>
    <scope>NUCLEOTIDE SEQUENCE [LARGE SCALE GENOMIC DNA]</scope>
    <source>
        <strain evidence="3 4">D31d</strain>
    </source>
</reference>
<protein>
    <submittedName>
        <fullName evidence="3">Flavodoxin</fullName>
    </submittedName>
</protein>
<dbReference type="PANTHER" id="PTHR39201">
    <property type="entry name" value="EXPORTED PROTEIN-RELATED"/>
    <property type="match status" value="1"/>
</dbReference>
<feature type="domain" description="Cyclophilin-like" evidence="2">
    <location>
        <begin position="211"/>
        <end position="320"/>
    </location>
</feature>